<dbReference type="Proteomes" id="UP000064967">
    <property type="component" value="Chromosome"/>
</dbReference>
<proteinExistence type="predicted"/>
<gene>
    <name evidence="1" type="ORF">AKJ09_03416</name>
</gene>
<evidence type="ECO:0000313" key="2">
    <source>
        <dbReference type="Proteomes" id="UP000064967"/>
    </source>
</evidence>
<reference evidence="1 2" key="1">
    <citation type="submission" date="2015-08" db="EMBL/GenBank/DDBJ databases">
        <authorList>
            <person name="Babu N.S."/>
            <person name="Beckwith C.J."/>
            <person name="Beseler K.G."/>
            <person name="Brison A."/>
            <person name="Carone J.V."/>
            <person name="Caskin T.P."/>
            <person name="Diamond M."/>
            <person name="Durham M.E."/>
            <person name="Foxe J.M."/>
            <person name="Go M."/>
            <person name="Henderson B.A."/>
            <person name="Jones I.B."/>
            <person name="McGettigan J.A."/>
            <person name="Micheletti S.J."/>
            <person name="Nasrallah M.E."/>
            <person name="Ortiz D."/>
            <person name="Piller C.R."/>
            <person name="Privatt S.R."/>
            <person name="Schneider S.L."/>
            <person name="Sharp S."/>
            <person name="Smith T.C."/>
            <person name="Stanton J.D."/>
            <person name="Ullery H.E."/>
            <person name="Wilson R.J."/>
            <person name="Serrano M.G."/>
            <person name="Buck G."/>
            <person name="Lee V."/>
            <person name="Wang Y."/>
            <person name="Carvalho R."/>
            <person name="Voegtly L."/>
            <person name="Shi R."/>
            <person name="Duckworth R."/>
            <person name="Johnson A."/>
            <person name="Loviza R."/>
            <person name="Walstead R."/>
            <person name="Shah Z."/>
            <person name="Kiflezghi M."/>
            <person name="Wade K."/>
            <person name="Ball S.L."/>
            <person name="Bradley K.W."/>
            <person name="Asai D.J."/>
            <person name="Bowman C.A."/>
            <person name="Russell D.A."/>
            <person name="Pope W.H."/>
            <person name="Jacobs-Sera D."/>
            <person name="Hendrix R.W."/>
            <person name="Hatfull G.F."/>
        </authorList>
    </citation>
    <scope>NUCLEOTIDE SEQUENCE [LARGE SCALE GENOMIC DNA]</scope>
    <source>
        <strain evidence="1 2">DSM 27648</strain>
    </source>
</reference>
<keyword evidence="2" id="KW-1185">Reference proteome</keyword>
<dbReference type="KEGG" id="llu:AKJ09_03416"/>
<accession>A0A0K1PTB9</accession>
<dbReference type="EMBL" id="CP012333">
    <property type="protein sequence ID" value="AKU96752.1"/>
    <property type="molecule type" value="Genomic_DNA"/>
</dbReference>
<protein>
    <recommendedName>
        <fullName evidence="3">AsmA-like C-terminal domain-containing protein</fullName>
    </recommendedName>
</protein>
<dbReference type="RefSeq" id="WP_146647994.1">
    <property type="nucleotide sequence ID" value="NZ_CP012333.1"/>
</dbReference>
<dbReference type="STRING" id="1391654.AKJ09_03416"/>
<sequence length="887" mass="97708">MAFFSLALFYVVAVNLFLSTPLFEAALGRDPDTIAIGLDRAWSILPGRVHCSNLVIRGRDSSLEWIVRIDEADVDIALLQLAKKRFAVSRVHARGSSFRMRKRLDFAPTPAEIAHIPPIEGLPPWSLRPKNIDHSNVWSDKAYHLWSIDLENVDAEDVREIWVDRERFEGHADVRGRFYLKPIRLVDVGPVHVAVHEGMVSTNGPAVISPIQGTVDVRIPPFDPRIAKGDTIARRLTLHTDLRGACSNMLYLMKPLPPDVRLEGFVDIPRLAVKIDAGELRTGTHVELHAPHTVLRNEGYRFDGKASLRADVEREALTPTLRFRLDTEDLEVKRRSTSGDELIVREPHAVVRGDATALVLTEFLRDLHAVADFPEADVPDMRTLDGFIPPDTPFRIERGQARAAVTLERWTAQNRTSGKARFTADDLDVTLAKLRMRGCVDAETTFTTHPKDRSLLEHVHAGVTLHDGSLASEHTPATPFMRTPELRVSAHAETLLLEDPLANLDVSVRMPEASVLDPHLLQAYSPGGQETSIAPGRGDFAMKADVSVADHLASGTLDVTANDLGFTYRDVDVTTVVRANARVHDWDWQRGDLALDDANVDITNIRAGKRGMPPSPLGSVLMHAQSPKFSFEHPREELSLSARARLPDARTLGLFLPPDSILTIESGSADLEANLDFSPRPPRTTGRIALDVSRGSIVLRDRTHASGDVHFKAIVSGEPVDHRFDVSGSRLVTSNALVTTPDSETKTWNTDVVLEKAILGTRPMGIDATVELNSKDAREIIAGIVRHAPPMIVRRLTMVPHFEAHARVSAGPSRIVVHELQAHGGDLAVHGLVGLRAEHHRGAFVIKKGFLSGGVRFDDAGAHARLFGLDHWMQGQTRDVINLVGAP</sequence>
<name>A0A0K1PTB9_9BACT</name>
<dbReference type="OrthoDB" id="5379116at2"/>
<dbReference type="AlphaFoldDB" id="A0A0K1PTB9"/>
<evidence type="ECO:0008006" key="3">
    <source>
        <dbReference type="Google" id="ProtNLM"/>
    </source>
</evidence>
<evidence type="ECO:0000313" key="1">
    <source>
        <dbReference type="EMBL" id="AKU96752.1"/>
    </source>
</evidence>
<organism evidence="1 2">
    <name type="scientific">Labilithrix luteola</name>
    <dbReference type="NCBI Taxonomy" id="1391654"/>
    <lineage>
        <taxon>Bacteria</taxon>
        <taxon>Pseudomonadati</taxon>
        <taxon>Myxococcota</taxon>
        <taxon>Polyangia</taxon>
        <taxon>Polyangiales</taxon>
        <taxon>Labilitrichaceae</taxon>
        <taxon>Labilithrix</taxon>
    </lineage>
</organism>